<dbReference type="InterPro" id="IPR050745">
    <property type="entry name" value="Multifunctional_regulatory"/>
</dbReference>
<dbReference type="PANTHER" id="PTHR24189">
    <property type="entry name" value="MYOTROPHIN"/>
    <property type="match status" value="1"/>
</dbReference>
<dbReference type="InterPro" id="IPR036770">
    <property type="entry name" value="Ankyrin_rpt-contain_sf"/>
</dbReference>
<dbReference type="EMBL" id="CDMZ01000662">
    <property type="protein sequence ID" value="CEM19000.1"/>
    <property type="molecule type" value="Genomic_DNA"/>
</dbReference>
<organism evidence="3">
    <name type="scientific">Chromera velia CCMP2878</name>
    <dbReference type="NCBI Taxonomy" id="1169474"/>
    <lineage>
        <taxon>Eukaryota</taxon>
        <taxon>Sar</taxon>
        <taxon>Alveolata</taxon>
        <taxon>Colpodellida</taxon>
        <taxon>Chromeraceae</taxon>
        <taxon>Chromera</taxon>
    </lineage>
</organism>
<accession>A0A0G4FVA2</accession>
<dbReference type="AlphaFoldDB" id="A0A0G4FVA2"/>
<keyword evidence="2" id="KW-0040">ANK repeat</keyword>
<dbReference type="VEuPathDB" id="CryptoDB:Cvel_497"/>
<keyword evidence="1" id="KW-0677">Repeat</keyword>
<proteinExistence type="predicted"/>
<name>A0A0G4FVA2_9ALVE</name>
<dbReference type="Gene3D" id="1.25.40.20">
    <property type="entry name" value="Ankyrin repeat-containing domain"/>
    <property type="match status" value="2"/>
</dbReference>
<evidence type="ECO:0000256" key="2">
    <source>
        <dbReference type="ARBA" id="ARBA00023043"/>
    </source>
</evidence>
<dbReference type="SMART" id="SM00248">
    <property type="entry name" value="ANK"/>
    <property type="match status" value="3"/>
</dbReference>
<dbReference type="Pfam" id="PF13606">
    <property type="entry name" value="Ank_3"/>
    <property type="match status" value="1"/>
</dbReference>
<evidence type="ECO:0000313" key="3">
    <source>
        <dbReference type="EMBL" id="CEM19000.1"/>
    </source>
</evidence>
<sequence length="360" mass="39463">MPGSWKALETVDWYGHSALAVAYPNEEGEIGFADADSTGEAGGHHLTKTEDYQTRLTGKVVPLELAMDRLETYYRAFRRNIVKEGAEKIVRLLVEKGVRCPLTRPVNGRQSEHLVSPLLMACRYGDPDLVRLMVEKAEADPNRAGRYCRDSAAKRPLEAMLWYLTTGIGTLGPLAHNFEKLWGIVEVLVQLGADPSLEFQSGTEKKSLALLFQLFRLPPVPSTEGGLKALTSGAPSVLLDGLEDPGVTLLGACLEKKNIVGMRVLAEGGADVNKETRMKTSDGNNRQTMSSRAPLLHALLSQQWEAAEILLKANADVERIRKDLQPNILATYPPGFDLLRQKLSSLSVRVAVRVCSPHTG</sequence>
<gene>
    <name evidence="3" type="ORF">Cvel_497</name>
</gene>
<dbReference type="PANTHER" id="PTHR24189:SF50">
    <property type="entry name" value="ANKYRIN REPEAT AND SOCS BOX PROTEIN 2"/>
    <property type="match status" value="1"/>
</dbReference>
<dbReference type="InterPro" id="IPR002110">
    <property type="entry name" value="Ankyrin_rpt"/>
</dbReference>
<dbReference type="SUPFAM" id="SSF48403">
    <property type="entry name" value="Ankyrin repeat"/>
    <property type="match status" value="1"/>
</dbReference>
<protein>
    <submittedName>
        <fullName evidence="3">Uncharacterized protein</fullName>
    </submittedName>
</protein>
<dbReference type="PhylomeDB" id="A0A0G4FVA2"/>
<reference evidence="3" key="1">
    <citation type="submission" date="2014-11" db="EMBL/GenBank/DDBJ databases">
        <authorList>
            <person name="Otto D Thomas"/>
            <person name="Naeem Raeece"/>
        </authorList>
    </citation>
    <scope>NUCLEOTIDE SEQUENCE</scope>
</reference>
<evidence type="ECO:0000256" key="1">
    <source>
        <dbReference type="ARBA" id="ARBA00022737"/>
    </source>
</evidence>